<name>A0A5S9IPN6_UABAM</name>
<keyword evidence="3 8" id="KW-0418">Kinase</keyword>
<feature type="transmembrane region" description="Helical" evidence="6">
    <location>
        <begin position="413"/>
        <end position="431"/>
    </location>
</feature>
<dbReference type="PROSITE" id="PS50011">
    <property type="entry name" value="PROTEIN_KINASE_DOM"/>
    <property type="match status" value="1"/>
</dbReference>
<reference evidence="8 9" key="1">
    <citation type="submission" date="2019-08" db="EMBL/GenBank/DDBJ databases">
        <title>Complete genome sequence of Candidatus Uab amorphum.</title>
        <authorList>
            <person name="Shiratori T."/>
            <person name="Suzuki S."/>
            <person name="Kakizawa Y."/>
            <person name="Ishida K."/>
        </authorList>
    </citation>
    <scope>NUCLEOTIDE SEQUENCE [LARGE SCALE GENOMIC DNA]</scope>
    <source>
        <strain evidence="8 9">SRT547</strain>
    </source>
</reference>
<dbReference type="Gene3D" id="1.25.40.10">
    <property type="entry name" value="Tetratricopeptide repeat domain"/>
    <property type="match status" value="1"/>
</dbReference>
<dbReference type="PANTHER" id="PTHR43289:SF34">
    <property type="entry name" value="SERINE_THREONINE-PROTEIN KINASE YBDM-RELATED"/>
    <property type="match status" value="1"/>
</dbReference>
<keyword evidence="6" id="KW-1133">Transmembrane helix</keyword>
<dbReference type="OrthoDB" id="9788659at2"/>
<dbReference type="InterPro" id="IPR000719">
    <property type="entry name" value="Prot_kinase_dom"/>
</dbReference>
<evidence type="ECO:0000256" key="5">
    <source>
        <dbReference type="PROSITE-ProRule" id="PRU10141"/>
    </source>
</evidence>
<dbReference type="SMART" id="SM00220">
    <property type="entry name" value="S_TKc"/>
    <property type="match status" value="1"/>
</dbReference>
<evidence type="ECO:0000256" key="3">
    <source>
        <dbReference type="ARBA" id="ARBA00022777"/>
    </source>
</evidence>
<dbReference type="InterPro" id="IPR017441">
    <property type="entry name" value="Protein_kinase_ATP_BS"/>
</dbReference>
<dbReference type="AlphaFoldDB" id="A0A5S9IPN6"/>
<keyword evidence="2 5" id="KW-0547">Nucleotide-binding</keyword>
<proteinExistence type="predicted"/>
<dbReference type="Proteomes" id="UP000326354">
    <property type="component" value="Chromosome"/>
</dbReference>
<evidence type="ECO:0000256" key="2">
    <source>
        <dbReference type="ARBA" id="ARBA00022741"/>
    </source>
</evidence>
<evidence type="ECO:0000259" key="7">
    <source>
        <dbReference type="PROSITE" id="PS50011"/>
    </source>
</evidence>
<feature type="binding site" evidence="5">
    <location>
        <position position="171"/>
    </location>
    <ligand>
        <name>ATP</name>
        <dbReference type="ChEBI" id="CHEBI:30616"/>
    </ligand>
</feature>
<dbReference type="PROSITE" id="PS00107">
    <property type="entry name" value="PROTEIN_KINASE_ATP"/>
    <property type="match status" value="1"/>
</dbReference>
<evidence type="ECO:0000313" key="8">
    <source>
        <dbReference type="EMBL" id="BBM85390.1"/>
    </source>
</evidence>
<dbReference type="EMBL" id="AP019860">
    <property type="protein sequence ID" value="BBM85390.1"/>
    <property type="molecule type" value="Genomic_DNA"/>
</dbReference>
<dbReference type="GO" id="GO:0004674">
    <property type="term" value="F:protein serine/threonine kinase activity"/>
    <property type="evidence" value="ECO:0007669"/>
    <property type="project" value="TreeGrafter"/>
</dbReference>
<gene>
    <name evidence="8" type="ORF">UABAM_03757</name>
</gene>
<organism evidence="8 9">
    <name type="scientific">Uabimicrobium amorphum</name>
    <dbReference type="NCBI Taxonomy" id="2596890"/>
    <lineage>
        <taxon>Bacteria</taxon>
        <taxon>Pseudomonadati</taxon>
        <taxon>Planctomycetota</taxon>
        <taxon>Candidatus Uabimicrobiia</taxon>
        <taxon>Candidatus Uabimicrobiales</taxon>
        <taxon>Candidatus Uabimicrobiaceae</taxon>
        <taxon>Candidatus Uabimicrobium</taxon>
    </lineage>
</organism>
<keyword evidence="9" id="KW-1185">Reference proteome</keyword>
<dbReference type="Gene3D" id="1.10.510.10">
    <property type="entry name" value="Transferase(Phosphotransferase) domain 1"/>
    <property type="match status" value="1"/>
</dbReference>
<dbReference type="Pfam" id="PF00069">
    <property type="entry name" value="Pkinase"/>
    <property type="match status" value="1"/>
</dbReference>
<keyword evidence="6" id="KW-0472">Membrane</keyword>
<dbReference type="InterPro" id="IPR011990">
    <property type="entry name" value="TPR-like_helical_dom_sf"/>
</dbReference>
<sequence length="909" mass="104144">MSDSSTNPSSLTQDIHKWKSQYNQYSSEHNWSAALEVLSKILEQNPSAELYCKRAVVFIKLEMNKKAYADLQQAHALDKDHRKVNQLLKKFRSTKEISSAQTVVFSHSETQDTIKDATVVDKSFREDSSQTFLGVGSRLGDYEILAKIGSGGMGYVFKAQDLKLDRAVALKLLHSGDSEKQQQNILKEAKTTANLVHPNIVAIHDIGEEQGHYYFTMDFIDGAPLKELIGVYKRDQLLKILIKVAHAIDFANNAGVIHRDLKPANIMVTHEDVPKVMDFGLAKIGATQESVSQTGGQMGTPLYMAPEQVQGDKVGKYTDVYALGVILFEILTGQVPFNGETHYNIFFQILNSEVTFPKGKKIKEDLQQICRKSLAKNPKERYSCATDFARDLQLVLDNKPISIQVSKKKKTPYVVALCVLILLGVLFPFWTKSVQERKIRYCITGSFPHDQIIEPETILLNGKSVRSKKTFAAGEYELVIRQPGYFPIIKKIIIVPSTEVYALNEVLQAIPRRLHVTLQYDVLSPNNNSVITFVAKQKSKVLKHGDEITPGKYTLKIEQPGYKIQEKVIFVWPDQRPYRIKVKLKAKKRVLQVSCDPQVAFSMSIEDVVSKVRQEIKNGQGIRPGKYNLRVFHPQYKVYKERIDVVPAAEKIHIQAQLVPLKQGEKNEGIAAARAVSFYIFDKQTKKSVSVHRIQYEANGKPVSFYDRLPVGKIKIKVQFLEYETVRKIVDIVPGDGPLMITLPLTKLRKIQFTTPRSFKMIDDILYRYVMYQNNQRIEPHLYKYSKQGRKYNWQVHISSKVSRIKIYSGYFVAVYDWQRPKDIHFTSIDIPSLMQHLEDLRSKTSGISWLESVERIISNYKERQYLRKCGVKNIRKLITYIEKLPVIPRYNVQKKEIVYILQELCKDN</sequence>
<dbReference type="KEGG" id="uam:UABAM_03757"/>
<dbReference type="InterPro" id="IPR011009">
    <property type="entry name" value="Kinase-like_dom_sf"/>
</dbReference>
<evidence type="ECO:0000256" key="4">
    <source>
        <dbReference type="ARBA" id="ARBA00022840"/>
    </source>
</evidence>
<accession>A0A5S9IPN6</accession>
<keyword evidence="4 5" id="KW-0067">ATP-binding</keyword>
<keyword evidence="1" id="KW-0808">Transferase</keyword>
<feature type="domain" description="Protein kinase" evidence="7">
    <location>
        <begin position="142"/>
        <end position="396"/>
    </location>
</feature>
<dbReference type="Gene3D" id="3.30.200.20">
    <property type="entry name" value="Phosphorylase Kinase, domain 1"/>
    <property type="match status" value="1"/>
</dbReference>
<dbReference type="CDD" id="cd14014">
    <property type="entry name" value="STKc_PknB_like"/>
    <property type="match status" value="1"/>
</dbReference>
<keyword evidence="6" id="KW-0812">Transmembrane</keyword>
<evidence type="ECO:0000256" key="1">
    <source>
        <dbReference type="ARBA" id="ARBA00022679"/>
    </source>
</evidence>
<dbReference type="PROSITE" id="PS00108">
    <property type="entry name" value="PROTEIN_KINASE_ST"/>
    <property type="match status" value="1"/>
</dbReference>
<protein>
    <submittedName>
        <fullName evidence="8">Protein kinase</fullName>
    </submittedName>
</protein>
<dbReference type="RefSeq" id="WP_151969496.1">
    <property type="nucleotide sequence ID" value="NZ_AP019860.1"/>
</dbReference>
<dbReference type="GO" id="GO:0005524">
    <property type="term" value="F:ATP binding"/>
    <property type="evidence" value="ECO:0007669"/>
    <property type="project" value="UniProtKB-UniRule"/>
</dbReference>
<dbReference type="SUPFAM" id="SSF56112">
    <property type="entry name" value="Protein kinase-like (PK-like)"/>
    <property type="match status" value="1"/>
</dbReference>
<evidence type="ECO:0000256" key="6">
    <source>
        <dbReference type="SAM" id="Phobius"/>
    </source>
</evidence>
<dbReference type="PANTHER" id="PTHR43289">
    <property type="entry name" value="MITOGEN-ACTIVATED PROTEIN KINASE KINASE KINASE 20-RELATED"/>
    <property type="match status" value="1"/>
</dbReference>
<dbReference type="SUPFAM" id="SSF48452">
    <property type="entry name" value="TPR-like"/>
    <property type="match status" value="1"/>
</dbReference>
<dbReference type="InterPro" id="IPR008271">
    <property type="entry name" value="Ser/Thr_kinase_AS"/>
</dbReference>
<evidence type="ECO:0000313" key="9">
    <source>
        <dbReference type="Proteomes" id="UP000326354"/>
    </source>
</evidence>